<evidence type="ECO:0000256" key="2">
    <source>
        <dbReference type="SAM" id="MobiDB-lite"/>
    </source>
</evidence>
<keyword evidence="1" id="KW-0343">GTPase activation</keyword>
<dbReference type="InterPro" id="IPR008936">
    <property type="entry name" value="Rho_GTPase_activation_prot"/>
</dbReference>
<dbReference type="AlphaFoldDB" id="A0A0M3K8B2"/>
<dbReference type="InterPro" id="IPR011993">
    <property type="entry name" value="PH-like_dom_sf"/>
</dbReference>
<protein>
    <submittedName>
        <fullName evidence="8">Rho gtpase activating protein, putative (inferred by orthology to a S. mansoni protein)</fullName>
    </submittedName>
</protein>
<dbReference type="InterPro" id="IPR001202">
    <property type="entry name" value="WW_dom"/>
</dbReference>
<dbReference type="InterPro" id="IPR001849">
    <property type="entry name" value="PH_domain"/>
</dbReference>
<evidence type="ECO:0000259" key="4">
    <source>
        <dbReference type="PROSITE" id="PS50020"/>
    </source>
</evidence>
<dbReference type="OrthoDB" id="79452at2759"/>
<feature type="domain" description="PH" evidence="3">
    <location>
        <begin position="279"/>
        <end position="393"/>
    </location>
</feature>
<dbReference type="PANTHER" id="PTHR23176">
    <property type="entry name" value="RHO/RAC/CDC GTPASE-ACTIVATING PROTEIN"/>
    <property type="match status" value="1"/>
</dbReference>
<proteinExistence type="predicted"/>
<evidence type="ECO:0000259" key="5">
    <source>
        <dbReference type="PROSITE" id="PS50238"/>
    </source>
</evidence>
<evidence type="ECO:0000313" key="7">
    <source>
        <dbReference type="Proteomes" id="UP000267096"/>
    </source>
</evidence>
<dbReference type="InterPro" id="IPR036020">
    <property type="entry name" value="WW_dom_sf"/>
</dbReference>
<reference evidence="6 7" key="2">
    <citation type="submission" date="2018-11" db="EMBL/GenBank/DDBJ databases">
        <authorList>
            <consortium name="Pathogen Informatics"/>
        </authorList>
    </citation>
    <scope>NUCLEOTIDE SEQUENCE [LARGE SCALE GENOMIC DNA]</scope>
</reference>
<evidence type="ECO:0000259" key="3">
    <source>
        <dbReference type="PROSITE" id="PS50003"/>
    </source>
</evidence>
<dbReference type="SUPFAM" id="SSF51045">
    <property type="entry name" value="WW domain"/>
    <property type="match status" value="1"/>
</dbReference>
<gene>
    <name evidence="6" type="ORF">ASIM_LOCUS16609</name>
</gene>
<dbReference type="Proteomes" id="UP000267096">
    <property type="component" value="Unassembled WGS sequence"/>
</dbReference>
<feature type="domain" description="WW" evidence="4">
    <location>
        <begin position="92"/>
        <end position="125"/>
    </location>
</feature>
<dbReference type="Gene3D" id="2.30.29.30">
    <property type="entry name" value="Pleckstrin-homology domain (PH domain)/Phosphotyrosine-binding domain (PTB)"/>
    <property type="match status" value="1"/>
</dbReference>
<accession>A0A0M3K8B2</accession>
<dbReference type="InterPro" id="IPR000198">
    <property type="entry name" value="RhoGAP_dom"/>
</dbReference>
<dbReference type="Gene3D" id="1.10.555.10">
    <property type="entry name" value="Rho GTPase activation protein"/>
    <property type="match status" value="1"/>
</dbReference>
<dbReference type="GO" id="GO:0005737">
    <property type="term" value="C:cytoplasm"/>
    <property type="evidence" value="ECO:0007669"/>
    <property type="project" value="TreeGrafter"/>
</dbReference>
<dbReference type="Pfam" id="PF00397">
    <property type="entry name" value="WW"/>
    <property type="match status" value="1"/>
</dbReference>
<keyword evidence="7" id="KW-1185">Reference proteome</keyword>
<dbReference type="EMBL" id="UYRR01033245">
    <property type="protein sequence ID" value="VDK58251.1"/>
    <property type="molecule type" value="Genomic_DNA"/>
</dbReference>
<dbReference type="Pfam" id="PF00620">
    <property type="entry name" value="RhoGAP"/>
    <property type="match status" value="1"/>
</dbReference>
<feature type="region of interest" description="Disordered" evidence="2">
    <location>
        <begin position="698"/>
        <end position="728"/>
    </location>
</feature>
<organism evidence="8">
    <name type="scientific">Anisakis simplex</name>
    <name type="common">Herring worm</name>
    <dbReference type="NCBI Taxonomy" id="6269"/>
    <lineage>
        <taxon>Eukaryota</taxon>
        <taxon>Metazoa</taxon>
        <taxon>Ecdysozoa</taxon>
        <taxon>Nematoda</taxon>
        <taxon>Chromadorea</taxon>
        <taxon>Rhabditida</taxon>
        <taxon>Spirurina</taxon>
        <taxon>Ascaridomorpha</taxon>
        <taxon>Ascaridoidea</taxon>
        <taxon>Anisakidae</taxon>
        <taxon>Anisakis</taxon>
        <taxon>Anisakis simplex complex</taxon>
    </lineage>
</organism>
<dbReference type="GO" id="GO:0005096">
    <property type="term" value="F:GTPase activator activity"/>
    <property type="evidence" value="ECO:0007669"/>
    <property type="project" value="UniProtKB-KW"/>
</dbReference>
<dbReference type="Gene3D" id="2.20.70.10">
    <property type="match status" value="1"/>
</dbReference>
<dbReference type="PANTHER" id="PTHR23176:SF129">
    <property type="entry name" value="RHO GTPASE ACTIVATING PROTEIN AT 16F, ISOFORM E-RELATED"/>
    <property type="match status" value="1"/>
</dbReference>
<feature type="domain" description="Rho-GAP" evidence="5">
    <location>
        <begin position="538"/>
        <end position="755"/>
    </location>
</feature>
<dbReference type="PROSITE" id="PS50020">
    <property type="entry name" value="WW_DOMAIN_2"/>
    <property type="match status" value="1"/>
</dbReference>
<reference evidence="8" key="1">
    <citation type="submission" date="2017-02" db="UniProtKB">
        <authorList>
            <consortium name="WormBaseParasite"/>
        </authorList>
    </citation>
    <scope>IDENTIFICATION</scope>
</reference>
<dbReference type="SMART" id="SM00233">
    <property type="entry name" value="PH"/>
    <property type="match status" value="1"/>
</dbReference>
<dbReference type="SUPFAM" id="SSF48350">
    <property type="entry name" value="GTPase activation domain, GAP"/>
    <property type="match status" value="1"/>
</dbReference>
<sequence>MSTAITMAQPSSSNDRCFISTSLPKFPTQEIGDQMLNKSDEEVEAVSRRRTLETAVSLYDDVHIYANVREMEEESRRMEEPPIPDVTEQPIRDLGDGWLEYLTDTGRSYFYNVESGDSHWKPPRCVKPPLVQASSQVFTASSDACAATVGQYDNVTVPIIEVINRQEDDLDASCSAPVSPIVPAKSLSDMIESIDSGIGRTSISVRNKVADGIAENRLSFQQVAKEIAKRTNAHRSIEELYAAECAHFGSGSNRSEDGRAVDRVALMSHLSSSVGLSQNPIKRGTLNKCQVADAGNRLKKREWSSCYLFLSSEHIIFYKDEKSAEKCGRHYEAPSGMCELRGAQIQWLDSEKDKRKKHDHIIQLKSIDGTVYLFSASDQDINGWFHAIRSVIYKLVTIIFPLELQDNAMFSLKPRPDPYPTPVLERMNTASGVSRSPSNLSYSHSLPFGSAPARSSSKKGKSPNKDMLSCSPAMDDGRMMAAAAAAAAAASSATAGATESVPTRASIIEKLKRFFRSRPTIDSLKEKGIYRPEPVFGSTLQTICHHEQRTVPRFIQLVTEVIESRGLDTDGLYRVSGNLSAIQKIRCHVDQDKYNVLFREEDVHVLTGALKLFFRELSEPIFPTNLAKEFIHVNRSPNDENKIKKFDELLRRLPLVNRETLKVLFGHLLKVANHADKNRMEIHNLAIMFGPSLFSSGIEPNSDNKKGSNASKKKHHNDKKQKERTTVQSNSHLAFDMIMQGQTVEFLLREFRRFPILHAPPIM</sequence>
<dbReference type="SMART" id="SM00324">
    <property type="entry name" value="RhoGAP"/>
    <property type="match status" value="1"/>
</dbReference>
<dbReference type="PROSITE" id="PS50003">
    <property type="entry name" value="PH_DOMAIN"/>
    <property type="match status" value="1"/>
</dbReference>
<dbReference type="PROSITE" id="PS50238">
    <property type="entry name" value="RHOGAP"/>
    <property type="match status" value="1"/>
</dbReference>
<evidence type="ECO:0000313" key="6">
    <source>
        <dbReference type="EMBL" id="VDK58251.1"/>
    </source>
</evidence>
<dbReference type="GO" id="GO:0007165">
    <property type="term" value="P:signal transduction"/>
    <property type="evidence" value="ECO:0007669"/>
    <property type="project" value="InterPro"/>
</dbReference>
<evidence type="ECO:0000256" key="1">
    <source>
        <dbReference type="ARBA" id="ARBA00022468"/>
    </source>
</evidence>
<name>A0A0M3K8B2_ANISI</name>
<evidence type="ECO:0000313" key="8">
    <source>
        <dbReference type="WBParaSite" id="ASIM_0001720301-mRNA-1"/>
    </source>
</evidence>
<dbReference type="InterPro" id="IPR050729">
    <property type="entry name" value="Rho-GAP"/>
</dbReference>
<dbReference type="SMART" id="SM00456">
    <property type="entry name" value="WW"/>
    <property type="match status" value="1"/>
</dbReference>
<dbReference type="WBParaSite" id="ASIM_0001720301-mRNA-1">
    <property type="protein sequence ID" value="ASIM_0001720301-mRNA-1"/>
    <property type="gene ID" value="ASIM_0001720301"/>
</dbReference>
<dbReference type="CDD" id="cd13233">
    <property type="entry name" value="PH_ARHGAP9-like"/>
    <property type="match status" value="1"/>
</dbReference>
<dbReference type="CDD" id="cd00201">
    <property type="entry name" value="WW"/>
    <property type="match status" value="1"/>
</dbReference>
<feature type="region of interest" description="Disordered" evidence="2">
    <location>
        <begin position="448"/>
        <end position="472"/>
    </location>
</feature>
<dbReference type="SUPFAM" id="SSF50729">
    <property type="entry name" value="PH domain-like"/>
    <property type="match status" value="1"/>
</dbReference>
<dbReference type="Pfam" id="PF00169">
    <property type="entry name" value="PH"/>
    <property type="match status" value="1"/>
</dbReference>